<protein>
    <submittedName>
        <fullName evidence="1">Uncharacterized protein</fullName>
    </submittedName>
</protein>
<gene>
    <name evidence="1" type="ORF">SAMN05421747_101609</name>
</gene>
<dbReference type="Proteomes" id="UP000199577">
    <property type="component" value="Unassembled WGS sequence"/>
</dbReference>
<accession>A0A1I1EPV2</accession>
<organism evidence="1 2">
    <name type="scientific">Parapedobacter composti</name>
    <dbReference type="NCBI Taxonomy" id="623281"/>
    <lineage>
        <taxon>Bacteria</taxon>
        <taxon>Pseudomonadati</taxon>
        <taxon>Bacteroidota</taxon>
        <taxon>Sphingobacteriia</taxon>
        <taxon>Sphingobacteriales</taxon>
        <taxon>Sphingobacteriaceae</taxon>
        <taxon>Parapedobacter</taxon>
    </lineage>
</organism>
<sequence length="31" mass="3624">MIQIGDLQKPEQLLTGHTYGYQAIVLAYFRR</sequence>
<dbReference type="STRING" id="623281.SAMN05421747_101609"/>
<keyword evidence="2" id="KW-1185">Reference proteome</keyword>
<dbReference type="AlphaFoldDB" id="A0A1I1EPV2"/>
<evidence type="ECO:0000313" key="1">
    <source>
        <dbReference type="EMBL" id="SFB86960.1"/>
    </source>
</evidence>
<proteinExistence type="predicted"/>
<name>A0A1I1EPV2_9SPHI</name>
<evidence type="ECO:0000313" key="2">
    <source>
        <dbReference type="Proteomes" id="UP000199577"/>
    </source>
</evidence>
<reference evidence="1 2" key="1">
    <citation type="submission" date="2016-10" db="EMBL/GenBank/DDBJ databases">
        <authorList>
            <person name="de Groot N.N."/>
        </authorList>
    </citation>
    <scope>NUCLEOTIDE SEQUENCE [LARGE SCALE GENOMIC DNA]</scope>
    <source>
        <strain evidence="1 2">DSM 22900</strain>
    </source>
</reference>
<dbReference type="EMBL" id="FOLL01000001">
    <property type="protein sequence ID" value="SFB86960.1"/>
    <property type="molecule type" value="Genomic_DNA"/>
</dbReference>